<reference evidence="2 3" key="1">
    <citation type="submission" date="2020-09" db="EMBL/GenBank/DDBJ databases">
        <title>Novel species in genus Gordonia.</title>
        <authorList>
            <person name="Zhang G."/>
        </authorList>
    </citation>
    <scope>NUCLEOTIDE SEQUENCE [LARGE SCALE GENOMIC DNA]</scope>
    <source>
        <strain evidence="2 3">ON-33</strain>
    </source>
</reference>
<feature type="compositionally biased region" description="Low complexity" evidence="1">
    <location>
        <begin position="31"/>
        <end position="47"/>
    </location>
</feature>
<organism evidence="2 3">
    <name type="scientific">Gordonia hankookensis</name>
    <dbReference type="NCBI Taxonomy" id="589403"/>
    <lineage>
        <taxon>Bacteria</taxon>
        <taxon>Bacillati</taxon>
        <taxon>Actinomycetota</taxon>
        <taxon>Actinomycetes</taxon>
        <taxon>Mycobacteriales</taxon>
        <taxon>Gordoniaceae</taxon>
        <taxon>Gordonia</taxon>
    </lineage>
</organism>
<name>A0ABR7W8G4_9ACTN</name>
<protein>
    <submittedName>
        <fullName evidence="2">DUF2599 domain-containing protein</fullName>
    </submittedName>
</protein>
<dbReference type="Proteomes" id="UP000602395">
    <property type="component" value="Unassembled WGS sequence"/>
</dbReference>
<gene>
    <name evidence="2" type="ORF">IDF66_05930</name>
</gene>
<dbReference type="Pfam" id="PF10783">
    <property type="entry name" value="DUF2599"/>
    <property type="match status" value="1"/>
</dbReference>
<proteinExistence type="predicted"/>
<dbReference type="EMBL" id="JACWMS010000001">
    <property type="protein sequence ID" value="MBD1319116.1"/>
    <property type="molecule type" value="Genomic_DNA"/>
</dbReference>
<accession>A0ABR7W8G4</accession>
<evidence type="ECO:0000313" key="2">
    <source>
        <dbReference type="EMBL" id="MBD1319116.1"/>
    </source>
</evidence>
<evidence type="ECO:0000313" key="3">
    <source>
        <dbReference type="Proteomes" id="UP000602395"/>
    </source>
</evidence>
<dbReference type="InterPro" id="IPR019719">
    <property type="entry name" value="DUF2599"/>
</dbReference>
<keyword evidence="3" id="KW-1185">Reference proteome</keyword>
<feature type="region of interest" description="Disordered" evidence="1">
    <location>
        <begin position="20"/>
        <end position="52"/>
    </location>
</feature>
<comment type="caution">
    <text evidence="2">The sequence shown here is derived from an EMBL/GenBank/DDBJ whole genome shotgun (WGS) entry which is preliminary data.</text>
</comment>
<sequence length="155" mass="16065">MVGAIGCVAATIVAVAGCGSSGDGPAESPDDALAASTSDSTSAPGAAVTTPVLPPPYVDHVDWVQTDVGASLQIHPTSSGRRTDNPRGADIAWSEVLAMAPDAETPGMRAQFDCHWNFARAVEPDKPSWNIEPSRPVVTEQVMIETRCNPGAPEE</sequence>
<evidence type="ECO:0000256" key="1">
    <source>
        <dbReference type="SAM" id="MobiDB-lite"/>
    </source>
</evidence>